<dbReference type="RefSeq" id="WP_158348334.1">
    <property type="nucleotide sequence ID" value="NZ_JAHQCW010000024.1"/>
</dbReference>
<evidence type="ECO:0000256" key="4">
    <source>
        <dbReference type="ARBA" id="ARBA00022692"/>
    </source>
</evidence>
<feature type="transmembrane region" description="Helical" evidence="7">
    <location>
        <begin position="109"/>
        <end position="133"/>
    </location>
</feature>
<protein>
    <submittedName>
        <fullName evidence="9">Sugar ABC transporter permease</fullName>
    </submittedName>
</protein>
<evidence type="ECO:0000256" key="2">
    <source>
        <dbReference type="ARBA" id="ARBA00022448"/>
    </source>
</evidence>
<dbReference type="EMBL" id="JAHQCW010000024">
    <property type="protein sequence ID" value="MBU9737754.1"/>
    <property type="molecule type" value="Genomic_DNA"/>
</dbReference>
<dbReference type="GO" id="GO:0055085">
    <property type="term" value="P:transmembrane transport"/>
    <property type="evidence" value="ECO:0007669"/>
    <property type="project" value="InterPro"/>
</dbReference>
<keyword evidence="3" id="KW-1003">Cell membrane</keyword>
<feature type="transmembrane region" description="Helical" evidence="7">
    <location>
        <begin position="162"/>
        <end position="187"/>
    </location>
</feature>
<evidence type="ECO:0000256" key="7">
    <source>
        <dbReference type="RuleBase" id="RU363032"/>
    </source>
</evidence>
<accession>A0A949K120</accession>
<name>A0A949K120_9FIRM</name>
<dbReference type="Pfam" id="PF00528">
    <property type="entry name" value="BPD_transp_1"/>
    <property type="match status" value="1"/>
</dbReference>
<sequence>MRKSRNRKQANISFNKTGYYFIFPALITMFVLIIYPLLYGVYISFFDTNLVNKWDFVGILNFKSILTDLNFYKIILLTLKFSILVVGGHFLIGFILAHALNRNIRGMAIFRSILLLPWLFPEAVIALIFKWIFNPLYGLLNHVLMTVGLTSEPISWLGSKEYAFMMLVFVCIWKGYPMVMTMILAGLQNIDKTLYEAARVDGVSKWQEFLYITLPSLKSVLTVTLVLDTVWWFKHYTMAWVLTNGGPGQETSLISIDIYKTAFEFFDFGKAAAMSVVVFVVCLAISKLYRRLLRDE</sequence>
<comment type="caution">
    <text evidence="9">The sequence shown here is derived from an EMBL/GenBank/DDBJ whole genome shotgun (WGS) entry which is preliminary data.</text>
</comment>
<dbReference type="AlphaFoldDB" id="A0A949K120"/>
<keyword evidence="2 7" id="KW-0813">Transport</keyword>
<proteinExistence type="inferred from homology"/>
<evidence type="ECO:0000256" key="5">
    <source>
        <dbReference type="ARBA" id="ARBA00022989"/>
    </source>
</evidence>
<evidence type="ECO:0000313" key="9">
    <source>
        <dbReference type="EMBL" id="MBU9737754.1"/>
    </source>
</evidence>
<evidence type="ECO:0000256" key="1">
    <source>
        <dbReference type="ARBA" id="ARBA00004651"/>
    </source>
</evidence>
<dbReference type="InterPro" id="IPR035906">
    <property type="entry name" value="MetI-like_sf"/>
</dbReference>
<evidence type="ECO:0000259" key="8">
    <source>
        <dbReference type="PROSITE" id="PS50928"/>
    </source>
</evidence>
<dbReference type="Proteomes" id="UP000712157">
    <property type="component" value="Unassembled WGS sequence"/>
</dbReference>
<feature type="transmembrane region" description="Helical" evidence="7">
    <location>
        <begin position="21"/>
        <end position="45"/>
    </location>
</feature>
<dbReference type="PANTHER" id="PTHR43005">
    <property type="entry name" value="BLR7065 PROTEIN"/>
    <property type="match status" value="1"/>
</dbReference>
<dbReference type="PANTHER" id="PTHR43005:SF1">
    <property type="entry name" value="SPERMIDINE_PUTRESCINE TRANSPORT SYSTEM PERMEASE PROTEIN"/>
    <property type="match status" value="1"/>
</dbReference>
<evidence type="ECO:0000256" key="3">
    <source>
        <dbReference type="ARBA" id="ARBA00022475"/>
    </source>
</evidence>
<dbReference type="GO" id="GO:0005886">
    <property type="term" value="C:plasma membrane"/>
    <property type="evidence" value="ECO:0007669"/>
    <property type="project" value="UniProtKB-SubCell"/>
</dbReference>
<dbReference type="SUPFAM" id="SSF161098">
    <property type="entry name" value="MetI-like"/>
    <property type="match status" value="1"/>
</dbReference>
<gene>
    <name evidence="9" type="ORF">KTH89_14500</name>
</gene>
<dbReference type="PROSITE" id="PS50928">
    <property type="entry name" value="ABC_TM1"/>
    <property type="match status" value="1"/>
</dbReference>
<keyword evidence="4 7" id="KW-0812">Transmembrane</keyword>
<keyword evidence="5 7" id="KW-1133">Transmembrane helix</keyword>
<keyword evidence="6 7" id="KW-0472">Membrane</keyword>
<comment type="subcellular location">
    <subcellularLocation>
        <location evidence="1 7">Cell membrane</location>
        <topology evidence="1 7">Multi-pass membrane protein</topology>
    </subcellularLocation>
</comment>
<dbReference type="InterPro" id="IPR000515">
    <property type="entry name" value="MetI-like"/>
</dbReference>
<feature type="domain" description="ABC transmembrane type-1" evidence="8">
    <location>
        <begin position="75"/>
        <end position="289"/>
    </location>
</feature>
<evidence type="ECO:0000313" key="10">
    <source>
        <dbReference type="Proteomes" id="UP000712157"/>
    </source>
</evidence>
<evidence type="ECO:0000256" key="6">
    <source>
        <dbReference type="ARBA" id="ARBA00023136"/>
    </source>
</evidence>
<organism evidence="9 10">
    <name type="scientific">Diplocloster agilis</name>
    <dbReference type="NCBI Taxonomy" id="2850323"/>
    <lineage>
        <taxon>Bacteria</taxon>
        <taxon>Bacillati</taxon>
        <taxon>Bacillota</taxon>
        <taxon>Clostridia</taxon>
        <taxon>Lachnospirales</taxon>
        <taxon>Lachnospiraceae</taxon>
        <taxon>Diplocloster</taxon>
    </lineage>
</organism>
<feature type="transmembrane region" description="Helical" evidence="7">
    <location>
        <begin position="208"/>
        <end position="233"/>
    </location>
</feature>
<feature type="transmembrane region" description="Helical" evidence="7">
    <location>
        <begin position="74"/>
        <end position="97"/>
    </location>
</feature>
<dbReference type="CDD" id="cd06261">
    <property type="entry name" value="TM_PBP2"/>
    <property type="match status" value="1"/>
</dbReference>
<comment type="similarity">
    <text evidence="7">Belongs to the binding-protein-dependent transport system permease family.</text>
</comment>
<dbReference type="Gene3D" id="1.10.3720.10">
    <property type="entry name" value="MetI-like"/>
    <property type="match status" value="1"/>
</dbReference>
<feature type="transmembrane region" description="Helical" evidence="7">
    <location>
        <begin position="271"/>
        <end position="289"/>
    </location>
</feature>
<reference evidence="9" key="1">
    <citation type="submission" date="2021-06" db="EMBL/GenBank/DDBJ databases">
        <title>Description of novel taxa of the family Lachnospiraceae.</title>
        <authorList>
            <person name="Chaplin A.V."/>
            <person name="Sokolova S.R."/>
            <person name="Pikina A.P."/>
            <person name="Korzhanova M."/>
            <person name="Belova V."/>
            <person name="Korostin D."/>
            <person name="Efimov B.A."/>
        </authorList>
    </citation>
    <scope>NUCLEOTIDE SEQUENCE</scope>
    <source>
        <strain evidence="9">ASD5720</strain>
    </source>
</reference>
<keyword evidence="10" id="KW-1185">Reference proteome</keyword>